<reference evidence="4" key="1">
    <citation type="submission" date="2022-07" db="EMBL/GenBank/DDBJ databases">
        <authorList>
            <person name="Otstavnykh N."/>
            <person name="Isaeva M."/>
            <person name="Bystritskaya E."/>
        </authorList>
    </citation>
    <scope>NUCLEOTIDE SEQUENCE</scope>
    <source>
        <strain evidence="4">10Alg 79</strain>
    </source>
</reference>
<dbReference type="SUPFAM" id="SSF55729">
    <property type="entry name" value="Acyl-CoA N-acyltransferases (Nat)"/>
    <property type="match status" value="1"/>
</dbReference>
<dbReference type="InterPro" id="IPR000182">
    <property type="entry name" value="GNAT_dom"/>
</dbReference>
<dbReference type="EMBL" id="JANFFA010000002">
    <property type="protein sequence ID" value="MDQ2094339.1"/>
    <property type="molecule type" value="Genomic_DNA"/>
</dbReference>
<dbReference type="CDD" id="cd04301">
    <property type="entry name" value="NAT_SF"/>
    <property type="match status" value="1"/>
</dbReference>
<evidence type="ECO:0000256" key="2">
    <source>
        <dbReference type="ARBA" id="ARBA00023315"/>
    </source>
</evidence>
<dbReference type="PANTHER" id="PTHR43877:SF1">
    <property type="entry name" value="ACETYLTRANSFERASE"/>
    <property type="match status" value="1"/>
</dbReference>
<evidence type="ECO:0000313" key="5">
    <source>
        <dbReference type="Proteomes" id="UP001227162"/>
    </source>
</evidence>
<dbReference type="RefSeq" id="WP_317625940.1">
    <property type="nucleotide sequence ID" value="NZ_JANFFA010000002.1"/>
</dbReference>
<evidence type="ECO:0000313" key="4">
    <source>
        <dbReference type="EMBL" id="MDQ2094339.1"/>
    </source>
</evidence>
<dbReference type="InterPro" id="IPR050832">
    <property type="entry name" value="Bact_Acetyltransf"/>
</dbReference>
<gene>
    <name evidence="4" type="ORF">NOI20_09470</name>
</gene>
<reference evidence="4" key="2">
    <citation type="submission" date="2023-04" db="EMBL/GenBank/DDBJ databases">
        <title>'Rhodoalgimonas zhirmunskyi' gen. nov., isolated from a red alga.</title>
        <authorList>
            <person name="Nedashkovskaya O.I."/>
            <person name="Otstavnykh N.Y."/>
            <person name="Bystritskaya E.P."/>
            <person name="Balabanova L.A."/>
            <person name="Isaeva M.P."/>
        </authorList>
    </citation>
    <scope>NUCLEOTIDE SEQUENCE</scope>
    <source>
        <strain evidence="4">10Alg 79</strain>
    </source>
</reference>
<dbReference type="PANTHER" id="PTHR43877">
    <property type="entry name" value="AMINOALKYLPHOSPHONATE N-ACETYLTRANSFERASE-RELATED-RELATED"/>
    <property type="match status" value="1"/>
</dbReference>
<dbReference type="Gene3D" id="3.40.630.30">
    <property type="match status" value="1"/>
</dbReference>
<keyword evidence="5" id="KW-1185">Reference proteome</keyword>
<dbReference type="GO" id="GO:0016747">
    <property type="term" value="F:acyltransferase activity, transferring groups other than amino-acyl groups"/>
    <property type="evidence" value="ECO:0007669"/>
    <property type="project" value="InterPro"/>
</dbReference>
<evidence type="ECO:0000256" key="1">
    <source>
        <dbReference type="ARBA" id="ARBA00022679"/>
    </source>
</evidence>
<dbReference type="PROSITE" id="PS51186">
    <property type="entry name" value="GNAT"/>
    <property type="match status" value="1"/>
</dbReference>
<protein>
    <submittedName>
        <fullName evidence="4">GNAT family N-acetyltransferase</fullName>
        <ecNumber evidence="4">2.3.1.-</ecNumber>
    </submittedName>
</protein>
<accession>A0AAJ1X5N6</accession>
<proteinExistence type="predicted"/>
<dbReference type="Pfam" id="PF13302">
    <property type="entry name" value="Acetyltransf_3"/>
    <property type="match status" value="1"/>
</dbReference>
<evidence type="ECO:0000259" key="3">
    <source>
        <dbReference type="PROSITE" id="PS51186"/>
    </source>
</evidence>
<dbReference type="EC" id="2.3.1.-" evidence="4"/>
<name>A0AAJ1X5N6_9RHOB</name>
<dbReference type="InterPro" id="IPR016181">
    <property type="entry name" value="Acyl_CoA_acyltransferase"/>
</dbReference>
<dbReference type="Proteomes" id="UP001227162">
    <property type="component" value="Unassembled WGS sequence"/>
</dbReference>
<keyword evidence="2 4" id="KW-0012">Acyltransferase</keyword>
<organism evidence="4 5">
    <name type="scientific">Rhodalgimonas zhirmunskyi</name>
    <dbReference type="NCBI Taxonomy" id="2964767"/>
    <lineage>
        <taxon>Bacteria</taxon>
        <taxon>Pseudomonadati</taxon>
        <taxon>Pseudomonadota</taxon>
        <taxon>Alphaproteobacteria</taxon>
        <taxon>Rhodobacterales</taxon>
        <taxon>Roseobacteraceae</taxon>
        <taxon>Rhodalgimonas</taxon>
    </lineage>
</organism>
<dbReference type="AlphaFoldDB" id="A0AAJ1X5N6"/>
<sequence>MLHVRPATPADARAMAELLNEIIFEGGTTAITTPVSRTDIEDWMHTDAQRSAWRLAEDDTGALMGFQWIAPHPDLPEDACDIATFVHSGNTGLGVGSKLFEATLRAAHDLGYTWINANIRADNAGGLAYYKSRGFEDYAEKRNVTLEDGTTVSKRLKRFDLR</sequence>
<feature type="domain" description="N-acetyltransferase" evidence="3">
    <location>
        <begin position="2"/>
        <end position="157"/>
    </location>
</feature>
<comment type="caution">
    <text evidence="4">The sequence shown here is derived from an EMBL/GenBank/DDBJ whole genome shotgun (WGS) entry which is preliminary data.</text>
</comment>
<keyword evidence="1 4" id="KW-0808">Transferase</keyword>